<accession>A0A1W0BKN3</accession>
<evidence type="ECO:0000313" key="3">
    <source>
        <dbReference type="Proteomes" id="UP000188836"/>
    </source>
</evidence>
<dbReference type="AlphaFoldDB" id="A0A1W0BKN3"/>
<sequence length="111" mass="11651">MTHIERVEMPDGTVIHARVDESARTSTGVDVGLRDRFKLETLGPTIRSVAASVHDSVDGLKPDRISVEFGLELSLDAGRVVAVLASGGAKASLKVQLDWNTGSAPDAAGEV</sequence>
<dbReference type="OrthoDB" id="4828173at2"/>
<dbReference type="InterPro" id="IPR045794">
    <property type="entry name" value="Trypco1"/>
</dbReference>
<evidence type="ECO:0000259" key="1">
    <source>
        <dbReference type="Pfam" id="PF19493"/>
    </source>
</evidence>
<protein>
    <recommendedName>
        <fullName evidence="1">Trypsin-co-occurring domain-containing protein</fullName>
    </recommendedName>
</protein>
<feature type="domain" description="Trypsin-co-occurring" evidence="1">
    <location>
        <begin position="8"/>
        <end position="100"/>
    </location>
</feature>
<organism evidence="2 3">
    <name type="scientific">Nocardia donostiensis</name>
    <dbReference type="NCBI Taxonomy" id="1538463"/>
    <lineage>
        <taxon>Bacteria</taxon>
        <taxon>Bacillati</taxon>
        <taxon>Actinomycetota</taxon>
        <taxon>Actinomycetes</taxon>
        <taxon>Mycobacteriales</taxon>
        <taxon>Nocardiaceae</taxon>
        <taxon>Nocardia</taxon>
    </lineage>
</organism>
<proteinExistence type="predicted"/>
<dbReference type="RefSeq" id="WP_077116338.1">
    <property type="nucleotide sequence ID" value="NZ_MUKP01000004.1"/>
</dbReference>
<comment type="caution">
    <text evidence="2">The sequence shown here is derived from an EMBL/GenBank/DDBJ whole genome shotgun (WGS) entry which is preliminary data.</text>
</comment>
<name>A0A1W0BKN3_9NOCA</name>
<gene>
    <name evidence="2" type="ORF">B0T46_10290</name>
</gene>
<evidence type="ECO:0000313" key="2">
    <source>
        <dbReference type="EMBL" id="ONM48858.1"/>
    </source>
</evidence>
<dbReference type="Proteomes" id="UP000188836">
    <property type="component" value="Unassembled WGS sequence"/>
</dbReference>
<dbReference type="Pfam" id="PF19493">
    <property type="entry name" value="Trypco1"/>
    <property type="match status" value="1"/>
</dbReference>
<reference evidence="2 3" key="1">
    <citation type="journal article" date="2016" name="Antonie Van Leeuwenhoek">
        <title>Nocardia donostiensis sp. nov., isolated from human respiratory specimens.</title>
        <authorList>
            <person name="Ercibengoa M."/>
            <person name="Bell M."/>
            <person name="Marimon J.M."/>
            <person name="Humrighouse B."/>
            <person name="Klenk H.P."/>
            <person name="Potter G."/>
            <person name="Perez-Trallero E."/>
        </authorList>
    </citation>
    <scope>NUCLEOTIDE SEQUENCE [LARGE SCALE GENOMIC DNA]</scope>
    <source>
        <strain evidence="2 3">X1655</strain>
    </source>
</reference>
<dbReference type="EMBL" id="MUMY01000007">
    <property type="protein sequence ID" value="ONM48858.1"/>
    <property type="molecule type" value="Genomic_DNA"/>
</dbReference>
<keyword evidence="3" id="KW-1185">Reference proteome</keyword>
<dbReference type="NCBIfam" id="NF041216">
    <property type="entry name" value="CU044_2847_fam"/>
    <property type="match status" value="1"/>
</dbReference>
<dbReference type="STRING" id="1538463.B0T36_09750"/>